<proteinExistence type="predicted"/>
<comment type="caution">
    <text evidence="1">The sequence shown here is derived from an EMBL/GenBank/DDBJ whole genome shotgun (WGS) entry which is preliminary data.</text>
</comment>
<evidence type="ECO:0000313" key="2">
    <source>
        <dbReference type="Proteomes" id="UP000636800"/>
    </source>
</evidence>
<name>A0A835RI26_VANPL</name>
<gene>
    <name evidence="1" type="ORF">HPP92_005072</name>
</gene>
<dbReference type="OrthoDB" id="68483at2759"/>
<sequence>MGLDVDLDSKKHFEVGLIPKIAYSSHEIRVKERFECYANEDDRSTKEGQSSIYYFFDVDANELCLYHHSSSHQKRMSSGFFETDLKDNVVIKRGSMYQSSSEVQRMQRLRYDRTKKEMDVNDDAFLSFDFNNSSSLGSSKETLLFTEQMSVPIGMEQVYPSVDSMHLISKDNVEFLDLSLCDLPEERSKISISCSDAGEECSISSDSLLRICLQTREFSNLVLKTTPESFEKAQIEEKNCNRNQLVNTRVDADKTYERSEICILPKSFSAKLGNSYLSFHSWGEVMKSISKNRSSPLKKMLDPIMKSKSQAQLIAIEPRN</sequence>
<dbReference type="AlphaFoldDB" id="A0A835RI26"/>
<evidence type="ECO:0000313" key="1">
    <source>
        <dbReference type="EMBL" id="KAG0491674.1"/>
    </source>
</evidence>
<keyword evidence="2" id="KW-1185">Reference proteome</keyword>
<organism evidence="1 2">
    <name type="scientific">Vanilla planifolia</name>
    <name type="common">Vanilla</name>
    <dbReference type="NCBI Taxonomy" id="51239"/>
    <lineage>
        <taxon>Eukaryota</taxon>
        <taxon>Viridiplantae</taxon>
        <taxon>Streptophyta</taxon>
        <taxon>Embryophyta</taxon>
        <taxon>Tracheophyta</taxon>
        <taxon>Spermatophyta</taxon>
        <taxon>Magnoliopsida</taxon>
        <taxon>Liliopsida</taxon>
        <taxon>Asparagales</taxon>
        <taxon>Orchidaceae</taxon>
        <taxon>Vanilloideae</taxon>
        <taxon>Vanilleae</taxon>
        <taxon>Vanilla</taxon>
    </lineage>
</organism>
<dbReference type="Proteomes" id="UP000636800">
    <property type="component" value="Chromosome 2"/>
</dbReference>
<dbReference type="EMBL" id="JADCNL010000002">
    <property type="protein sequence ID" value="KAG0491674.1"/>
    <property type="molecule type" value="Genomic_DNA"/>
</dbReference>
<dbReference type="PANTHER" id="PTHR31390">
    <property type="entry name" value="EXPRESSED PROTEIN"/>
    <property type="match status" value="1"/>
</dbReference>
<protein>
    <submittedName>
        <fullName evidence="1">Uncharacterized protein</fullName>
    </submittedName>
</protein>
<dbReference type="PANTHER" id="PTHR31390:SF0">
    <property type="entry name" value="DOMAIN PROTEIN, PUTATIVE (DUF3527)-RELATED"/>
    <property type="match status" value="1"/>
</dbReference>
<reference evidence="1 2" key="1">
    <citation type="journal article" date="2020" name="Nat. Food">
        <title>A phased Vanilla planifolia genome enables genetic improvement of flavour and production.</title>
        <authorList>
            <person name="Hasing T."/>
            <person name="Tang H."/>
            <person name="Brym M."/>
            <person name="Khazi F."/>
            <person name="Huang T."/>
            <person name="Chambers A.H."/>
        </authorList>
    </citation>
    <scope>NUCLEOTIDE SEQUENCE [LARGE SCALE GENOMIC DNA]</scope>
    <source>
        <tissue evidence="1">Leaf</tissue>
    </source>
</reference>
<accession>A0A835RI26</accession>